<reference evidence="1" key="1">
    <citation type="submission" date="2016-12" db="EMBL/GenBank/DDBJ databases">
        <title>Complete nucleotide sequences of two VIM-1-encoding plasmids from Klebsiella pneumoniae and Leclercia adecarboxylata isolates of Czech origin.</title>
        <authorList>
            <person name="Papagiannitsis C."/>
            <person name="Papousek I."/>
            <person name="Hrabak J."/>
            <person name="Dolejska M."/>
        </authorList>
    </citation>
    <scope>NUCLEOTIDE SEQUENCE</scope>
    <source>
        <plasmid evidence="1">pLec-476cz</plasmid>
    </source>
</reference>
<proteinExistence type="predicted"/>
<dbReference type="AlphaFoldDB" id="A0A1S6KQS1"/>
<organism evidence="1">
    <name type="scientific">Leclercia adecarboxylata</name>
    <dbReference type="NCBI Taxonomy" id="83655"/>
    <lineage>
        <taxon>Bacteria</taxon>
        <taxon>Pseudomonadati</taxon>
        <taxon>Pseudomonadota</taxon>
        <taxon>Gammaproteobacteria</taxon>
        <taxon>Enterobacterales</taxon>
        <taxon>Enterobacteriaceae</taxon>
        <taxon>Leclercia</taxon>
    </lineage>
</organism>
<name>A0A1S6KQS1_9ENTR</name>
<geneLocation type="plasmid" evidence="1">
    <name>pLec-476cz</name>
</geneLocation>
<dbReference type="EMBL" id="KY320277">
    <property type="protein sequence ID" value="AQT23710.1"/>
    <property type="molecule type" value="Genomic_DNA"/>
</dbReference>
<accession>A0A1S6KQS1</accession>
<protein>
    <submittedName>
        <fullName evidence="1">Uncharacterized protein</fullName>
    </submittedName>
</protein>
<sequence length="73" mass="8406">MTQIKTYRVEYEKVGMMHRVRIFGRMGEVVKSELPKEVILRDVSIPEGNVKMATSMVDGFIQRLENNGFKSEA</sequence>
<dbReference type="RefSeq" id="WP_015063134.1">
    <property type="nucleotide sequence ID" value="NZ_KY320277.1"/>
</dbReference>
<evidence type="ECO:0000313" key="1">
    <source>
        <dbReference type="EMBL" id="AQT23710.1"/>
    </source>
</evidence>
<keyword evidence="1" id="KW-0614">Plasmid</keyword>